<evidence type="ECO:0000256" key="3">
    <source>
        <dbReference type="PIRSR" id="PIRSR601820-1"/>
    </source>
</evidence>
<name>R7Q959_CHOCR</name>
<dbReference type="GO" id="GO:0008191">
    <property type="term" value="F:metalloendopeptidase inhibitor activity"/>
    <property type="evidence" value="ECO:0007669"/>
    <property type="project" value="InterPro"/>
</dbReference>
<dbReference type="InterPro" id="IPR008993">
    <property type="entry name" value="TIMP-like_OB-fold"/>
</dbReference>
<keyword evidence="3" id="KW-0479">Metal-binding</keyword>
<dbReference type="OrthoDB" id="5792739at2759"/>
<gene>
    <name evidence="6" type="ORF">CHC_T00003290001</name>
</gene>
<dbReference type="GO" id="GO:0051045">
    <property type="term" value="P:negative regulation of membrane protein ectodomain proteolysis"/>
    <property type="evidence" value="ECO:0007669"/>
    <property type="project" value="TreeGrafter"/>
</dbReference>
<proteinExistence type="predicted"/>
<dbReference type="RefSeq" id="XP_005714408.1">
    <property type="nucleotide sequence ID" value="XM_005714351.1"/>
</dbReference>
<feature type="chain" id="PRO_5004454470" description="NTR domain-containing protein" evidence="5">
    <location>
        <begin position="23"/>
        <end position="164"/>
    </location>
</feature>
<dbReference type="PANTHER" id="PTHR11844">
    <property type="entry name" value="METALLOPROTEASE INHIBITOR"/>
    <property type="match status" value="1"/>
</dbReference>
<dbReference type="SUPFAM" id="SSF50242">
    <property type="entry name" value="TIMP-like"/>
    <property type="match status" value="1"/>
</dbReference>
<dbReference type="GO" id="GO:0002020">
    <property type="term" value="F:protease binding"/>
    <property type="evidence" value="ECO:0007669"/>
    <property type="project" value="TreeGrafter"/>
</dbReference>
<dbReference type="EMBL" id="HG001701">
    <property type="protein sequence ID" value="CDF34589.1"/>
    <property type="molecule type" value="Genomic_DNA"/>
</dbReference>
<protein>
    <recommendedName>
        <fullName evidence="8">NTR domain-containing protein</fullName>
    </recommendedName>
</protein>
<feature type="binding site" evidence="3">
    <location>
        <position position="23"/>
    </location>
    <ligand>
        <name>Zn(2+)</name>
        <dbReference type="ChEBI" id="CHEBI:29105"/>
        <note>ligand shared with metalloproteinase partner</note>
    </ligand>
</feature>
<evidence type="ECO:0000256" key="4">
    <source>
        <dbReference type="PIRSR" id="PIRSR601820-3"/>
    </source>
</evidence>
<reference evidence="7" key="1">
    <citation type="journal article" date="2013" name="Proc. Natl. Acad. Sci. U.S.A.">
        <title>Genome structure and metabolic features in the red seaweed Chondrus crispus shed light on evolution of the Archaeplastida.</title>
        <authorList>
            <person name="Collen J."/>
            <person name="Porcel B."/>
            <person name="Carre W."/>
            <person name="Ball S.G."/>
            <person name="Chaparro C."/>
            <person name="Tonon T."/>
            <person name="Barbeyron T."/>
            <person name="Michel G."/>
            <person name="Noel B."/>
            <person name="Valentin K."/>
            <person name="Elias M."/>
            <person name="Artiguenave F."/>
            <person name="Arun A."/>
            <person name="Aury J.M."/>
            <person name="Barbosa-Neto J.F."/>
            <person name="Bothwell J.H."/>
            <person name="Bouget F.Y."/>
            <person name="Brillet L."/>
            <person name="Cabello-Hurtado F."/>
            <person name="Capella-Gutierrez S."/>
            <person name="Charrier B."/>
            <person name="Cladiere L."/>
            <person name="Cock J.M."/>
            <person name="Coelho S.M."/>
            <person name="Colleoni C."/>
            <person name="Czjzek M."/>
            <person name="Da Silva C."/>
            <person name="Delage L."/>
            <person name="Denoeud F."/>
            <person name="Deschamps P."/>
            <person name="Dittami S.M."/>
            <person name="Gabaldon T."/>
            <person name="Gachon C.M."/>
            <person name="Groisillier A."/>
            <person name="Herve C."/>
            <person name="Jabbari K."/>
            <person name="Katinka M."/>
            <person name="Kloareg B."/>
            <person name="Kowalczyk N."/>
            <person name="Labadie K."/>
            <person name="Leblanc C."/>
            <person name="Lopez P.J."/>
            <person name="McLachlan D.H."/>
            <person name="Meslet-Cladiere L."/>
            <person name="Moustafa A."/>
            <person name="Nehr Z."/>
            <person name="Nyvall Collen P."/>
            <person name="Panaud O."/>
            <person name="Partensky F."/>
            <person name="Poulain J."/>
            <person name="Rensing S.A."/>
            <person name="Rousvoal S."/>
            <person name="Samson G."/>
            <person name="Symeonidi A."/>
            <person name="Weissenbach J."/>
            <person name="Zambounis A."/>
            <person name="Wincker P."/>
            <person name="Boyen C."/>
        </authorList>
    </citation>
    <scope>NUCLEOTIDE SEQUENCE [LARGE SCALE GENOMIC DNA]</scope>
    <source>
        <strain evidence="7">cv. Stackhouse</strain>
    </source>
</reference>
<dbReference type="Gene3D" id="2.40.50.120">
    <property type="match status" value="1"/>
</dbReference>
<dbReference type="PROSITE" id="PS51257">
    <property type="entry name" value="PROKAR_LIPOPROTEIN"/>
    <property type="match status" value="1"/>
</dbReference>
<keyword evidence="3" id="KW-0862">Zinc</keyword>
<dbReference type="GO" id="GO:0046872">
    <property type="term" value="F:metal ion binding"/>
    <property type="evidence" value="ECO:0007669"/>
    <property type="project" value="UniProtKB-KW"/>
</dbReference>
<feature type="disulfide bond" evidence="4">
    <location>
        <begin position="25"/>
        <end position="133"/>
    </location>
</feature>
<evidence type="ECO:0000256" key="5">
    <source>
        <dbReference type="SAM" id="SignalP"/>
    </source>
</evidence>
<evidence type="ECO:0000256" key="1">
    <source>
        <dbReference type="ARBA" id="ARBA00004613"/>
    </source>
</evidence>
<evidence type="ECO:0000313" key="6">
    <source>
        <dbReference type="EMBL" id="CDF34589.1"/>
    </source>
</evidence>
<comment type="subcellular location">
    <subcellularLocation>
        <location evidence="1">Secreted</location>
    </subcellularLocation>
</comment>
<dbReference type="GO" id="GO:0031012">
    <property type="term" value="C:extracellular matrix"/>
    <property type="evidence" value="ECO:0007669"/>
    <property type="project" value="TreeGrafter"/>
</dbReference>
<dbReference type="Gramene" id="CDF34589">
    <property type="protein sequence ID" value="CDF34589"/>
    <property type="gene ID" value="CHC_T00003290001"/>
</dbReference>
<dbReference type="KEGG" id="ccp:CHC_T00003290001"/>
<dbReference type="InterPro" id="IPR001820">
    <property type="entry name" value="TIMP"/>
</dbReference>
<dbReference type="Pfam" id="PF00965">
    <property type="entry name" value="TIMP"/>
    <property type="match status" value="1"/>
</dbReference>
<evidence type="ECO:0008006" key="8">
    <source>
        <dbReference type="Google" id="ProtNLM"/>
    </source>
</evidence>
<organism evidence="6 7">
    <name type="scientific">Chondrus crispus</name>
    <name type="common">Carrageen Irish moss</name>
    <name type="synonym">Polymorpha crispa</name>
    <dbReference type="NCBI Taxonomy" id="2769"/>
    <lineage>
        <taxon>Eukaryota</taxon>
        <taxon>Rhodophyta</taxon>
        <taxon>Florideophyceae</taxon>
        <taxon>Rhodymeniophycidae</taxon>
        <taxon>Gigartinales</taxon>
        <taxon>Gigartinaceae</taxon>
        <taxon>Chondrus</taxon>
    </lineage>
</organism>
<keyword evidence="4" id="KW-1015">Disulfide bond</keyword>
<dbReference type="GO" id="GO:0005615">
    <property type="term" value="C:extracellular space"/>
    <property type="evidence" value="ECO:0007669"/>
    <property type="project" value="TreeGrafter"/>
</dbReference>
<dbReference type="PhylomeDB" id="R7Q959"/>
<evidence type="ECO:0000256" key="2">
    <source>
        <dbReference type="ARBA" id="ARBA00022525"/>
    </source>
</evidence>
<dbReference type="PANTHER" id="PTHR11844:SF25">
    <property type="entry name" value="NTR DOMAIN-CONTAINING PROTEIN"/>
    <property type="match status" value="1"/>
</dbReference>
<keyword evidence="5" id="KW-0732">Signal</keyword>
<keyword evidence="7" id="KW-1185">Reference proteome</keyword>
<dbReference type="Proteomes" id="UP000012073">
    <property type="component" value="Unassembled WGS sequence"/>
</dbReference>
<dbReference type="AlphaFoldDB" id="R7Q959"/>
<sequence length="164" mass="18053">MRFSTVVLLTLSVLTTISPTLACSCAPPPTFQKVYCDSPVSFRGTVLARTDNCPGRCDQIADQFDGEIVFIVRVDRHFSGPSVEDGIAYLRTAVNGGLCGIELTVGTQYMFNLRSPQNREGQCPSTVYDIGLCSFPVTWKSLSRELRRFVVRDARTMGALCKSL</sequence>
<dbReference type="GeneID" id="17322125"/>
<keyword evidence="2" id="KW-0964">Secreted</keyword>
<feature type="signal peptide" evidence="5">
    <location>
        <begin position="1"/>
        <end position="22"/>
    </location>
</feature>
<feature type="disulfide bond" evidence="4">
    <location>
        <begin position="23"/>
        <end position="99"/>
    </location>
</feature>
<evidence type="ECO:0000313" key="7">
    <source>
        <dbReference type="Proteomes" id="UP000012073"/>
    </source>
</evidence>
<accession>R7Q959</accession>